<sequence length="134" mass="14591">MCKVLRQQLSTHVCLDAHVPEAHHHENCPAQWKVLMSVAQHNKNAVFESFPSGPRPPPRALPPLPFFPGASSSARVSGRRRPRSPPTSPPVTLPASTTAAPPLGPHPLVDAMAAEVSTPQSQREYNFKDFIFAC</sequence>
<organism evidence="2 3">
    <name type="scientific">Colocasia esculenta</name>
    <name type="common">Wild taro</name>
    <name type="synonym">Arum esculentum</name>
    <dbReference type="NCBI Taxonomy" id="4460"/>
    <lineage>
        <taxon>Eukaryota</taxon>
        <taxon>Viridiplantae</taxon>
        <taxon>Streptophyta</taxon>
        <taxon>Embryophyta</taxon>
        <taxon>Tracheophyta</taxon>
        <taxon>Spermatophyta</taxon>
        <taxon>Magnoliopsida</taxon>
        <taxon>Liliopsida</taxon>
        <taxon>Araceae</taxon>
        <taxon>Aroideae</taxon>
        <taxon>Colocasieae</taxon>
        <taxon>Colocasia</taxon>
    </lineage>
</organism>
<dbReference type="Proteomes" id="UP000652761">
    <property type="component" value="Unassembled WGS sequence"/>
</dbReference>
<reference evidence="2" key="1">
    <citation type="submission" date="2017-07" db="EMBL/GenBank/DDBJ databases">
        <title>Taro Niue Genome Assembly and Annotation.</title>
        <authorList>
            <person name="Atibalentja N."/>
            <person name="Keating K."/>
            <person name="Fields C.J."/>
        </authorList>
    </citation>
    <scope>NUCLEOTIDE SEQUENCE</scope>
    <source>
        <strain evidence="2">Niue_2</strain>
        <tissue evidence="2">Leaf</tissue>
    </source>
</reference>
<feature type="compositionally biased region" description="Low complexity" evidence="1">
    <location>
        <begin position="67"/>
        <end position="76"/>
    </location>
</feature>
<proteinExistence type="predicted"/>
<feature type="region of interest" description="Disordered" evidence="1">
    <location>
        <begin position="47"/>
        <end position="107"/>
    </location>
</feature>
<protein>
    <submittedName>
        <fullName evidence="2">Uncharacterized protein</fullName>
    </submittedName>
</protein>
<accession>A0A843WXK5</accession>
<dbReference type="AlphaFoldDB" id="A0A843WXK5"/>
<dbReference type="EMBL" id="NMUH01005436">
    <property type="protein sequence ID" value="MQM12746.1"/>
    <property type="molecule type" value="Genomic_DNA"/>
</dbReference>
<comment type="caution">
    <text evidence="2">The sequence shown here is derived from an EMBL/GenBank/DDBJ whole genome shotgun (WGS) entry which is preliminary data.</text>
</comment>
<name>A0A843WXK5_COLES</name>
<gene>
    <name evidence="2" type="ORF">Taro_045665</name>
</gene>
<evidence type="ECO:0000313" key="2">
    <source>
        <dbReference type="EMBL" id="MQM12746.1"/>
    </source>
</evidence>
<evidence type="ECO:0000256" key="1">
    <source>
        <dbReference type="SAM" id="MobiDB-lite"/>
    </source>
</evidence>
<evidence type="ECO:0000313" key="3">
    <source>
        <dbReference type="Proteomes" id="UP000652761"/>
    </source>
</evidence>
<keyword evidence="3" id="KW-1185">Reference proteome</keyword>
<feature type="compositionally biased region" description="Pro residues" evidence="1">
    <location>
        <begin position="53"/>
        <end position="66"/>
    </location>
</feature>